<dbReference type="InterPro" id="IPR001296">
    <property type="entry name" value="Glyco_trans_1"/>
</dbReference>
<evidence type="ECO:0000313" key="4">
    <source>
        <dbReference type="EMBL" id="ADL33097.1"/>
    </source>
</evidence>
<evidence type="ECO:0000259" key="3">
    <source>
        <dbReference type="Pfam" id="PF13579"/>
    </source>
</evidence>
<proteinExistence type="predicted"/>
<evidence type="ECO:0000256" key="1">
    <source>
        <dbReference type="SAM" id="MobiDB-lite"/>
    </source>
</evidence>
<sequence>MTDTSAVGIDKVNNDGNRSLRILVVTECFWPDIYAINDIVEKLVKRGHRVTVLTGLPDYTTTEIPPEYRHGQNRHQNYKGADVYRVQTIARHHGPIWRSLSYLSFVVAGWMRAKTQDWKHTEVWGNSENQEKRIGNTSNQSDIDNSSYVETRSNGSSDIDDADFDVIYVWEVSPVTMAVPAIALKKRYKKPLFLYCMDIWPECVKAMSIKEGTLPYKLIHWWTKRIYRQCDHIAVSSKPFFQYMEEKNGIKRDKMSYLPQYADVGLLELDTSKISNQNVTNTSSESNDNADDLVGNDGINHTDFLFIGNIGKAQNLDCLMKAMTVFKGRTDVRLHMVGGGSEFENIQKLAQDLGIGDIVTFYGPKPFKEAVAYYNKADACVLTLDGSTHIGDTLPGKLQTYMAAGKTILAAANGAAMDIIKEAECGKCVAAGDDKAYGQALLDFADYKEKYSDCGEKARKYFRENFMEEQHFVELERLLNMMTDRH</sequence>
<dbReference type="PANTHER" id="PTHR12526">
    <property type="entry name" value="GLYCOSYLTRANSFERASE"/>
    <property type="match status" value="1"/>
</dbReference>
<dbReference type="CDD" id="cd03794">
    <property type="entry name" value="GT4_WbuB-like"/>
    <property type="match status" value="1"/>
</dbReference>
<dbReference type="EMBL" id="CP001810">
    <property type="protein sequence ID" value="ADL33097.1"/>
    <property type="molecule type" value="Genomic_DNA"/>
</dbReference>
<feature type="region of interest" description="Disordered" evidence="1">
    <location>
        <begin position="129"/>
        <end position="156"/>
    </location>
</feature>
<reference evidence="4 5" key="1">
    <citation type="journal article" date="2010" name="PLoS ONE">
        <title>The glycobiome of the rumen bacterium Butyrivibrio proteoclasticus B316(T) highlights adaptation to a polysaccharide-rich environment.</title>
        <authorList>
            <person name="Kelly W.J."/>
            <person name="Leahy S.C."/>
            <person name="Altermann E."/>
            <person name="Yeoman C.J."/>
            <person name="Dunne J.C."/>
            <person name="Kong Z."/>
            <person name="Pacheco D.M."/>
            <person name="Li D."/>
            <person name="Noel S.J."/>
            <person name="Moon C.D."/>
            <person name="Cookson A.L."/>
            <person name="Attwood G.T."/>
        </authorList>
    </citation>
    <scope>NUCLEOTIDE SEQUENCE [LARGE SCALE GENOMIC DNA]</scope>
    <source>
        <strain evidence="5">ATCC 51982 / DSM 14932 / B316</strain>
    </source>
</reference>
<gene>
    <name evidence="4" type="ordered locus">bpr_I0349</name>
</gene>
<feature type="domain" description="Glycosyl transferase family 1" evidence="2">
    <location>
        <begin position="303"/>
        <end position="460"/>
    </location>
</feature>
<dbReference type="Proteomes" id="UP000001299">
    <property type="component" value="Chromosome 1"/>
</dbReference>
<keyword evidence="5" id="KW-1185">Reference proteome</keyword>
<feature type="compositionally biased region" description="Polar residues" evidence="1">
    <location>
        <begin position="135"/>
        <end position="156"/>
    </location>
</feature>
<dbReference type="GO" id="GO:0016757">
    <property type="term" value="F:glycosyltransferase activity"/>
    <property type="evidence" value="ECO:0007669"/>
    <property type="project" value="InterPro"/>
</dbReference>
<dbReference type="CAZy" id="GT4">
    <property type="family name" value="Glycosyltransferase Family 4"/>
</dbReference>
<dbReference type="eggNOG" id="COG0438">
    <property type="taxonomic scope" value="Bacteria"/>
</dbReference>
<keyword evidence="4" id="KW-0808">Transferase</keyword>
<evidence type="ECO:0000313" key="5">
    <source>
        <dbReference type="Proteomes" id="UP000001299"/>
    </source>
</evidence>
<dbReference type="Pfam" id="PF00534">
    <property type="entry name" value="Glycos_transf_1"/>
    <property type="match status" value="1"/>
</dbReference>
<dbReference type="RefSeq" id="WP_013279754.1">
    <property type="nucleotide sequence ID" value="NC_014387.1"/>
</dbReference>
<dbReference type="KEGG" id="bpb:bpr_I0349"/>
<dbReference type="SUPFAM" id="SSF53756">
    <property type="entry name" value="UDP-Glycosyltransferase/glycogen phosphorylase"/>
    <property type="match status" value="1"/>
</dbReference>
<dbReference type="AlphaFoldDB" id="E0RYL6"/>
<dbReference type="HOGENOM" id="CLU_009583_11_2_9"/>
<protein>
    <submittedName>
        <fullName evidence="4">Glycosyl transferase GT4 family</fullName>
    </submittedName>
</protein>
<dbReference type="STRING" id="515622.bpr_I0349"/>
<dbReference type="Gene3D" id="3.40.50.2000">
    <property type="entry name" value="Glycogen Phosphorylase B"/>
    <property type="match status" value="2"/>
</dbReference>
<name>E0RYL6_BUTPB</name>
<dbReference type="Pfam" id="PF13579">
    <property type="entry name" value="Glyco_trans_4_4"/>
    <property type="match status" value="1"/>
</dbReference>
<organism evidence="4 5">
    <name type="scientific">Butyrivibrio proteoclasticus (strain ATCC 51982 / DSM 14932 / B316)</name>
    <name type="common">Clostridium proteoclasticum</name>
    <dbReference type="NCBI Taxonomy" id="515622"/>
    <lineage>
        <taxon>Bacteria</taxon>
        <taxon>Bacillati</taxon>
        <taxon>Bacillota</taxon>
        <taxon>Clostridia</taxon>
        <taxon>Lachnospirales</taxon>
        <taxon>Lachnospiraceae</taxon>
        <taxon>Butyrivibrio</taxon>
    </lineage>
</organism>
<dbReference type="InterPro" id="IPR028098">
    <property type="entry name" value="Glyco_trans_4-like_N"/>
</dbReference>
<feature type="domain" description="Glycosyltransferase subfamily 4-like N-terminal" evidence="3">
    <location>
        <begin position="36"/>
        <end position="259"/>
    </location>
</feature>
<evidence type="ECO:0000259" key="2">
    <source>
        <dbReference type="Pfam" id="PF00534"/>
    </source>
</evidence>
<accession>E0RYL6</accession>